<dbReference type="InterPro" id="IPR010982">
    <property type="entry name" value="Lambda_DNA-bd_dom_sf"/>
</dbReference>
<dbReference type="PROSITE" id="PS50943">
    <property type="entry name" value="HTH_CROC1"/>
    <property type="match status" value="1"/>
</dbReference>
<dbReference type="CDD" id="cd00093">
    <property type="entry name" value="HTH_XRE"/>
    <property type="match status" value="1"/>
</dbReference>
<reference evidence="3" key="1">
    <citation type="journal article" date="2019" name="Int. J. Syst. Evol. Microbiol.">
        <title>The Global Catalogue of Microorganisms (GCM) 10K type strain sequencing project: providing services to taxonomists for standard genome sequencing and annotation.</title>
        <authorList>
            <consortium name="The Broad Institute Genomics Platform"/>
            <consortium name="The Broad Institute Genome Sequencing Center for Infectious Disease"/>
            <person name="Wu L."/>
            <person name="Ma J."/>
        </authorList>
    </citation>
    <scope>NUCLEOTIDE SEQUENCE [LARGE SCALE GENOMIC DNA]</scope>
    <source>
        <strain evidence="3">JCM 16702</strain>
    </source>
</reference>
<evidence type="ECO:0000313" key="3">
    <source>
        <dbReference type="Proteomes" id="UP001500683"/>
    </source>
</evidence>
<proteinExistence type="predicted"/>
<gene>
    <name evidence="2" type="ORF">GCM10022214_10120</name>
</gene>
<name>A0ABP7V5H5_9ACTN</name>
<evidence type="ECO:0000259" key="1">
    <source>
        <dbReference type="PROSITE" id="PS50943"/>
    </source>
</evidence>
<comment type="caution">
    <text evidence="2">The sequence shown here is derived from an EMBL/GenBank/DDBJ whole genome shotgun (WGS) entry which is preliminary data.</text>
</comment>
<dbReference type="Proteomes" id="UP001500683">
    <property type="component" value="Unassembled WGS sequence"/>
</dbReference>
<sequence length="88" mass="9804">MKRIPPMVTLRALREAHGLTLEQLAERIAEQGVTVDKASLANIELGKRTASRRLIAAHARALRLESVDVYQAADLRALVYDEPERKTA</sequence>
<keyword evidence="3" id="KW-1185">Reference proteome</keyword>
<evidence type="ECO:0000313" key="2">
    <source>
        <dbReference type="EMBL" id="GAA4059585.1"/>
    </source>
</evidence>
<organism evidence="2 3">
    <name type="scientific">Actinomadura miaoliensis</name>
    <dbReference type="NCBI Taxonomy" id="430685"/>
    <lineage>
        <taxon>Bacteria</taxon>
        <taxon>Bacillati</taxon>
        <taxon>Actinomycetota</taxon>
        <taxon>Actinomycetes</taxon>
        <taxon>Streptosporangiales</taxon>
        <taxon>Thermomonosporaceae</taxon>
        <taxon>Actinomadura</taxon>
    </lineage>
</organism>
<dbReference type="SUPFAM" id="SSF47413">
    <property type="entry name" value="lambda repressor-like DNA-binding domains"/>
    <property type="match status" value="1"/>
</dbReference>
<dbReference type="RefSeq" id="WP_344941361.1">
    <property type="nucleotide sequence ID" value="NZ_BAAAZG010000002.1"/>
</dbReference>
<dbReference type="Pfam" id="PF13560">
    <property type="entry name" value="HTH_31"/>
    <property type="match status" value="1"/>
</dbReference>
<dbReference type="InterPro" id="IPR001387">
    <property type="entry name" value="Cro/C1-type_HTH"/>
</dbReference>
<accession>A0ABP7V5H5</accession>
<feature type="domain" description="HTH cro/C1-type" evidence="1">
    <location>
        <begin position="10"/>
        <end position="69"/>
    </location>
</feature>
<dbReference type="EMBL" id="BAAAZG010000002">
    <property type="protein sequence ID" value="GAA4059585.1"/>
    <property type="molecule type" value="Genomic_DNA"/>
</dbReference>
<dbReference type="SMART" id="SM00530">
    <property type="entry name" value="HTH_XRE"/>
    <property type="match status" value="1"/>
</dbReference>
<protein>
    <recommendedName>
        <fullName evidence="1">HTH cro/C1-type domain-containing protein</fullName>
    </recommendedName>
</protein>
<dbReference type="Gene3D" id="1.10.260.40">
    <property type="entry name" value="lambda repressor-like DNA-binding domains"/>
    <property type="match status" value="1"/>
</dbReference>